<proteinExistence type="inferred from homology"/>
<evidence type="ECO:0000256" key="5">
    <source>
        <dbReference type="ARBA" id="ARBA00022842"/>
    </source>
</evidence>
<dbReference type="NCBIfam" id="TIGR03105">
    <property type="entry name" value="gln_synth_III"/>
    <property type="match status" value="1"/>
</dbReference>
<evidence type="ECO:0000256" key="6">
    <source>
        <dbReference type="PROSITE-ProRule" id="PRU01330"/>
    </source>
</evidence>
<sequence>MKSLQEAQKFLQENKVKYVLAQFVDIHGVAKVKSVPAEHLNDILTKGAGFAGGAIWGTGIAPNGPDYMAVGELSTIGLVPWQPGYARLVCDGHVNNQPHEYDARVVLKKQIARLSERGWTFYTGLEPEFSLLRRDEQGQILPFDETDTLQKPCYDYKGITRHSEYLGKLTESLIAAGMDVYQIDHEDANGQFEINYTYSECLKSADDYILFKMAASEIANEMGMICSFMPKPFSNRPGNGMHMHMSIGDGEKSLFQDDNDPSGLGLSSLAYHFLGGILAHAPALTALCNPTVNSYKRLVVGRSLTGSTWAPAYISYGNNNRSTLVRIPYGRLELRLPDGSCNPYLATAAVIAAGLDGVARQLNPGKGHDENLYDYSPEQLQALKIGILPQNLGEALDALESDEVIMDALGANLAQEFLKIKRMEWIDYQRHVSQWEIDRYVEFF</sequence>
<comment type="cofactor">
    <cofactor evidence="1">
        <name>Mg(2+)</name>
        <dbReference type="ChEBI" id="CHEBI:18420"/>
    </cofactor>
</comment>
<comment type="similarity">
    <text evidence="6 7">Belongs to the glutamine synthetase family.</text>
</comment>
<feature type="domain" description="GS catalytic" evidence="9">
    <location>
        <begin position="103"/>
        <end position="444"/>
    </location>
</feature>
<name>A0ABW3GIJ1_9PROT</name>
<evidence type="ECO:0000256" key="7">
    <source>
        <dbReference type="RuleBase" id="RU000384"/>
    </source>
</evidence>
<keyword evidence="2 10" id="KW-0436">Ligase</keyword>
<keyword evidence="4" id="KW-0067">ATP-binding</keyword>
<dbReference type="PROSITE" id="PS51986">
    <property type="entry name" value="GS_BETA_GRASP"/>
    <property type="match status" value="1"/>
</dbReference>
<evidence type="ECO:0000256" key="4">
    <source>
        <dbReference type="ARBA" id="ARBA00022840"/>
    </source>
</evidence>
<keyword evidence="3" id="KW-0547">Nucleotide-binding</keyword>
<dbReference type="InterPro" id="IPR036651">
    <property type="entry name" value="Gln_synt_N_sf"/>
</dbReference>
<evidence type="ECO:0000256" key="2">
    <source>
        <dbReference type="ARBA" id="ARBA00022598"/>
    </source>
</evidence>
<dbReference type="SUPFAM" id="SSF54368">
    <property type="entry name" value="Glutamine synthetase, N-terminal domain"/>
    <property type="match status" value="1"/>
</dbReference>
<evidence type="ECO:0000259" key="9">
    <source>
        <dbReference type="PROSITE" id="PS51987"/>
    </source>
</evidence>
<dbReference type="GO" id="GO:0004356">
    <property type="term" value="F:glutamine synthetase activity"/>
    <property type="evidence" value="ECO:0007669"/>
    <property type="project" value="UniProtKB-EC"/>
</dbReference>
<dbReference type="InterPro" id="IPR017536">
    <property type="entry name" value="Glutamine_synthetase_typeIII"/>
</dbReference>
<dbReference type="EMBL" id="JBHTJW010000002">
    <property type="protein sequence ID" value="MFD0930429.1"/>
    <property type="molecule type" value="Genomic_DNA"/>
</dbReference>
<dbReference type="Pfam" id="PF00120">
    <property type="entry name" value="Gln-synt_C"/>
    <property type="match status" value="1"/>
</dbReference>
<feature type="domain" description="GS beta-grasp" evidence="8">
    <location>
        <begin position="14"/>
        <end position="97"/>
    </location>
</feature>
<evidence type="ECO:0000259" key="8">
    <source>
        <dbReference type="PROSITE" id="PS51986"/>
    </source>
</evidence>
<dbReference type="InterPro" id="IPR014746">
    <property type="entry name" value="Gln_synth/guanido_kin_cat_dom"/>
</dbReference>
<dbReference type="Gene3D" id="3.10.20.70">
    <property type="entry name" value="Glutamine synthetase, N-terminal domain"/>
    <property type="match status" value="1"/>
</dbReference>
<dbReference type="InterPro" id="IPR008147">
    <property type="entry name" value="Gln_synt_N"/>
</dbReference>
<dbReference type="RefSeq" id="WP_379076793.1">
    <property type="nucleotide sequence ID" value="NZ_JBHTJW010000002.1"/>
</dbReference>
<evidence type="ECO:0000313" key="11">
    <source>
        <dbReference type="Proteomes" id="UP001597106"/>
    </source>
</evidence>
<dbReference type="InterPro" id="IPR027303">
    <property type="entry name" value="Gln_synth_gly_rich_site"/>
</dbReference>
<dbReference type="PANTHER" id="PTHR43785">
    <property type="entry name" value="GAMMA-GLUTAMYLPUTRESCINE SYNTHETASE"/>
    <property type="match status" value="1"/>
</dbReference>
<evidence type="ECO:0000256" key="3">
    <source>
        <dbReference type="ARBA" id="ARBA00022741"/>
    </source>
</evidence>
<dbReference type="EC" id="6.3.1.2" evidence="10"/>
<keyword evidence="11" id="KW-1185">Reference proteome</keyword>
<evidence type="ECO:0000256" key="1">
    <source>
        <dbReference type="ARBA" id="ARBA00001946"/>
    </source>
</evidence>
<evidence type="ECO:0000313" key="10">
    <source>
        <dbReference type="EMBL" id="MFD0930429.1"/>
    </source>
</evidence>
<dbReference type="SUPFAM" id="SSF55931">
    <property type="entry name" value="Glutamine synthetase/guanido kinase"/>
    <property type="match status" value="1"/>
</dbReference>
<dbReference type="Gene3D" id="3.30.590.10">
    <property type="entry name" value="Glutamine synthetase/guanido kinase, catalytic domain"/>
    <property type="match status" value="1"/>
</dbReference>
<dbReference type="SMART" id="SM01230">
    <property type="entry name" value="Gln-synt_C"/>
    <property type="match status" value="1"/>
</dbReference>
<protein>
    <submittedName>
        <fullName evidence="10">Type III glutamate--ammonia ligase</fullName>
        <ecNumber evidence="10">6.3.1.2</ecNumber>
    </submittedName>
</protein>
<dbReference type="InterPro" id="IPR008146">
    <property type="entry name" value="Gln_synth_cat_dom"/>
</dbReference>
<reference evidence="11" key="1">
    <citation type="journal article" date="2019" name="Int. J. Syst. Evol. Microbiol.">
        <title>The Global Catalogue of Microorganisms (GCM) 10K type strain sequencing project: providing services to taxonomists for standard genome sequencing and annotation.</title>
        <authorList>
            <consortium name="The Broad Institute Genomics Platform"/>
            <consortium name="The Broad Institute Genome Sequencing Center for Infectious Disease"/>
            <person name="Wu L."/>
            <person name="Ma J."/>
        </authorList>
    </citation>
    <scope>NUCLEOTIDE SEQUENCE [LARGE SCALE GENOMIC DNA]</scope>
    <source>
        <strain evidence="11">CCUG 59685</strain>
    </source>
</reference>
<accession>A0ABW3GIJ1</accession>
<comment type="caution">
    <text evidence="10">The sequence shown here is derived from an EMBL/GenBank/DDBJ whole genome shotgun (WGS) entry which is preliminary data.</text>
</comment>
<dbReference type="Proteomes" id="UP001597106">
    <property type="component" value="Unassembled WGS sequence"/>
</dbReference>
<dbReference type="PROSITE" id="PS00181">
    <property type="entry name" value="GLNA_ATP"/>
    <property type="match status" value="1"/>
</dbReference>
<dbReference type="PANTHER" id="PTHR43785:SF14">
    <property type="entry name" value="GLUTAMINE SYNTHETASE"/>
    <property type="match status" value="1"/>
</dbReference>
<keyword evidence="5" id="KW-0460">Magnesium</keyword>
<organism evidence="10 11">
    <name type="scientific">Methylophilus glucosoxydans</name>
    <dbReference type="NCBI Taxonomy" id="752553"/>
    <lineage>
        <taxon>Bacteria</taxon>
        <taxon>Pseudomonadati</taxon>
        <taxon>Pseudomonadota</taxon>
        <taxon>Betaproteobacteria</taxon>
        <taxon>Nitrosomonadales</taxon>
        <taxon>Methylophilaceae</taxon>
        <taxon>Methylophilus</taxon>
    </lineage>
</organism>
<dbReference type="PROSITE" id="PS51987">
    <property type="entry name" value="GS_CATALYTIC"/>
    <property type="match status" value="1"/>
</dbReference>
<gene>
    <name evidence="10" type="primary">glnT</name>
    <name evidence="10" type="ORF">ACFQ1T_11635</name>
</gene>